<dbReference type="Proteomes" id="UP001479436">
    <property type="component" value="Unassembled WGS sequence"/>
</dbReference>
<accession>A0ABR2WTM4</accession>
<organism evidence="2 3">
    <name type="scientific">Basidiobolus ranarum</name>
    <dbReference type="NCBI Taxonomy" id="34480"/>
    <lineage>
        <taxon>Eukaryota</taxon>
        <taxon>Fungi</taxon>
        <taxon>Fungi incertae sedis</taxon>
        <taxon>Zoopagomycota</taxon>
        <taxon>Entomophthoromycotina</taxon>
        <taxon>Basidiobolomycetes</taxon>
        <taxon>Basidiobolales</taxon>
        <taxon>Basidiobolaceae</taxon>
        <taxon>Basidiobolus</taxon>
    </lineage>
</organism>
<dbReference type="EMBL" id="JASJQH010000362">
    <property type="protein sequence ID" value="KAK9764815.1"/>
    <property type="molecule type" value="Genomic_DNA"/>
</dbReference>
<name>A0ABR2WTM4_9FUNG</name>
<sequence>MIKKLLLSKMAHQRLLSTPLYAVSAISVGTVSAIAYFYQRALNRVHSTTHRPDWSFLNYVKTETENLTSQEQSNFYRDSFKIRVPRSQLALPPLQADSDTLLLRYARAFYTSPLFKLERLILRLTSARGFRAPGQQVNDNIVETDQDILAREFQVGDTVASEVFTVTGREWNQIGLRFTLSHGKILGTSWLAVAGPETIVKELDGETSLVKSDEEEYYTFWFGTVLVPAGTTSAASLGSKFSSNSLTIQLHKLYSRMLLDMAVRNLAWMQQKQSSTVNL</sequence>
<keyword evidence="3" id="KW-1185">Reference proteome</keyword>
<keyword evidence="1" id="KW-0472">Membrane</keyword>
<keyword evidence="1" id="KW-1133">Transmembrane helix</keyword>
<feature type="transmembrane region" description="Helical" evidence="1">
    <location>
        <begin position="20"/>
        <end position="38"/>
    </location>
</feature>
<reference evidence="2 3" key="1">
    <citation type="submission" date="2023-04" db="EMBL/GenBank/DDBJ databases">
        <title>Genome of Basidiobolus ranarum AG-B5.</title>
        <authorList>
            <person name="Stajich J.E."/>
            <person name="Carter-House D."/>
            <person name="Gryganskyi A."/>
        </authorList>
    </citation>
    <scope>NUCLEOTIDE SEQUENCE [LARGE SCALE GENOMIC DNA]</scope>
    <source>
        <strain evidence="2 3">AG-B5</strain>
    </source>
</reference>
<keyword evidence="1" id="KW-0812">Transmembrane</keyword>
<evidence type="ECO:0000313" key="2">
    <source>
        <dbReference type="EMBL" id="KAK9764815.1"/>
    </source>
</evidence>
<comment type="caution">
    <text evidence="2">The sequence shown here is derived from an EMBL/GenBank/DDBJ whole genome shotgun (WGS) entry which is preliminary data.</text>
</comment>
<proteinExistence type="predicted"/>
<protein>
    <submittedName>
        <fullName evidence="2">Uncharacterized protein</fullName>
    </submittedName>
</protein>
<evidence type="ECO:0000256" key="1">
    <source>
        <dbReference type="SAM" id="Phobius"/>
    </source>
</evidence>
<evidence type="ECO:0000313" key="3">
    <source>
        <dbReference type="Proteomes" id="UP001479436"/>
    </source>
</evidence>
<gene>
    <name evidence="2" type="ORF">K7432_007377</name>
</gene>